<evidence type="ECO:0000256" key="6">
    <source>
        <dbReference type="ARBA" id="ARBA00022918"/>
    </source>
</evidence>
<name>A0A9Q3GPZ3_9BASI</name>
<organism evidence="8 9">
    <name type="scientific">Austropuccinia psidii MF-1</name>
    <dbReference type="NCBI Taxonomy" id="1389203"/>
    <lineage>
        <taxon>Eukaryota</taxon>
        <taxon>Fungi</taxon>
        <taxon>Dikarya</taxon>
        <taxon>Basidiomycota</taxon>
        <taxon>Pucciniomycotina</taxon>
        <taxon>Pucciniomycetes</taxon>
        <taxon>Pucciniales</taxon>
        <taxon>Sphaerophragmiaceae</taxon>
        <taxon>Austropuccinia</taxon>
    </lineage>
</organism>
<dbReference type="InterPro" id="IPR043128">
    <property type="entry name" value="Rev_trsase/Diguanyl_cyclase"/>
</dbReference>
<evidence type="ECO:0000256" key="5">
    <source>
        <dbReference type="ARBA" id="ARBA00022801"/>
    </source>
</evidence>
<accession>A0A9Q3GPZ3</accession>
<dbReference type="InterPro" id="IPR043502">
    <property type="entry name" value="DNA/RNA_pol_sf"/>
</dbReference>
<dbReference type="FunFam" id="3.30.70.270:FF:000020">
    <property type="entry name" value="Transposon Tf2-6 polyprotein-like Protein"/>
    <property type="match status" value="1"/>
</dbReference>
<keyword evidence="9" id="KW-1185">Reference proteome</keyword>
<gene>
    <name evidence="8" type="ORF">O181_014582</name>
</gene>
<dbReference type="Proteomes" id="UP000765509">
    <property type="component" value="Unassembled WGS sequence"/>
</dbReference>
<dbReference type="Gene3D" id="3.30.70.270">
    <property type="match status" value="1"/>
</dbReference>
<protein>
    <recommendedName>
        <fullName evidence="7">Reverse transcriptase RNase H-like domain-containing protein</fullName>
    </recommendedName>
</protein>
<comment type="caution">
    <text evidence="8">The sequence shown here is derived from an EMBL/GenBank/DDBJ whole genome shotgun (WGS) entry which is preliminary data.</text>
</comment>
<dbReference type="GO" id="GO:0003964">
    <property type="term" value="F:RNA-directed DNA polymerase activity"/>
    <property type="evidence" value="ECO:0007669"/>
    <property type="project" value="UniProtKB-KW"/>
</dbReference>
<keyword evidence="2" id="KW-0548">Nucleotidyltransferase</keyword>
<evidence type="ECO:0000256" key="4">
    <source>
        <dbReference type="ARBA" id="ARBA00022759"/>
    </source>
</evidence>
<dbReference type="PANTHER" id="PTHR34072:SF52">
    <property type="entry name" value="RIBONUCLEASE H"/>
    <property type="match status" value="1"/>
</dbReference>
<keyword evidence="4" id="KW-0255">Endonuclease</keyword>
<dbReference type="GO" id="GO:0016787">
    <property type="term" value="F:hydrolase activity"/>
    <property type="evidence" value="ECO:0007669"/>
    <property type="project" value="UniProtKB-KW"/>
</dbReference>
<dbReference type="GO" id="GO:0004519">
    <property type="term" value="F:endonuclease activity"/>
    <property type="evidence" value="ECO:0007669"/>
    <property type="project" value="UniProtKB-KW"/>
</dbReference>
<evidence type="ECO:0000313" key="9">
    <source>
        <dbReference type="Proteomes" id="UP000765509"/>
    </source>
</evidence>
<dbReference type="AlphaFoldDB" id="A0A9Q3GPZ3"/>
<reference evidence="8" key="1">
    <citation type="submission" date="2021-03" db="EMBL/GenBank/DDBJ databases">
        <title>Draft genome sequence of rust myrtle Austropuccinia psidii MF-1, a brazilian biotype.</title>
        <authorList>
            <person name="Quecine M.C."/>
            <person name="Pachon D.M.R."/>
            <person name="Bonatelli M.L."/>
            <person name="Correr F.H."/>
            <person name="Franceschini L.M."/>
            <person name="Leite T.F."/>
            <person name="Margarido G.R.A."/>
            <person name="Almeida C.A."/>
            <person name="Ferrarezi J.A."/>
            <person name="Labate C.A."/>
        </authorList>
    </citation>
    <scope>NUCLEOTIDE SEQUENCE</scope>
    <source>
        <strain evidence="8">MF-1</strain>
    </source>
</reference>
<proteinExistence type="predicted"/>
<keyword evidence="6" id="KW-0695">RNA-directed DNA polymerase</keyword>
<evidence type="ECO:0000313" key="8">
    <source>
        <dbReference type="EMBL" id="MBW0474867.1"/>
    </source>
</evidence>
<dbReference type="PANTHER" id="PTHR34072">
    <property type="entry name" value="ENZYMATIC POLYPROTEIN-RELATED"/>
    <property type="match status" value="1"/>
</dbReference>
<dbReference type="CDD" id="cd09274">
    <property type="entry name" value="RNase_HI_RT_Ty3"/>
    <property type="match status" value="1"/>
</dbReference>
<dbReference type="Pfam" id="PF17917">
    <property type="entry name" value="RT_RNaseH"/>
    <property type="match status" value="1"/>
</dbReference>
<evidence type="ECO:0000259" key="7">
    <source>
        <dbReference type="Pfam" id="PF17917"/>
    </source>
</evidence>
<evidence type="ECO:0000256" key="1">
    <source>
        <dbReference type="ARBA" id="ARBA00022679"/>
    </source>
</evidence>
<sequence length="229" mass="26358">MYSSNVQQILDWPQPKSIKALQSFLSFANFYCFFIKNYSKKVTALTFLLKKDSPFILNEEALSQLQILKEAFTTAPTLSHFNPSLPTIVQTDASYYALGAVLSQVNDSAKHPIEFDSRNLLPDELNYEIHDKELLGIDWALKCWRAFLLSFSNPFEVLKDQSSLQYFMSSKVFTHHQACWAEFLSEFHFTITYLPGRLATLPDALSRWDNVYPERGVDPLARILKISIK</sequence>
<keyword evidence="5" id="KW-0378">Hydrolase</keyword>
<keyword evidence="1" id="KW-0808">Transferase</keyword>
<dbReference type="EMBL" id="AVOT02003889">
    <property type="protein sequence ID" value="MBW0474867.1"/>
    <property type="molecule type" value="Genomic_DNA"/>
</dbReference>
<keyword evidence="3" id="KW-0540">Nuclease</keyword>
<feature type="domain" description="Reverse transcriptase RNase H-like" evidence="7">
    <location>
        <begin position="82"/>
        <end position="187"/>
    </location>
</feature>
<evidence type="ECO:0000256" key="3">
    <source>
        <dbReference type="ARBA" id="ARBA00022722"/>
    </source>
</evidence>
<evidence type="ECO:0000256" key="2">
    <source>
        <dbReference type="ARBA" id="ARBA00022695"/>
    </source>
</evidence>
<dbReference type="SUPFAM" id="SSF56672">
    <property type="entry name" value="DNA/RNA polymerases"/>
    <property type="match status" value="1"/>
</dbReference>
<dbReference type="OrthoDB" id="124859at2759"/>
<dbReference type="InterPro" id="IPR041373">
    <property type="entry name" value="RT_RNaseH"/>
</dbReference>